<gene>
    <name evidence="2" type="ORF">AVDCRST_MAG89-2852</name>
</gene>
<evidence type="ECO:0000256" key="1">
    <source>
        <dbReference type="SAM" id="MobiDB-lite"/>
    </source>
</evidence>
<organism evidence="2">
    <name type="scientific">uncultured Gemmatimonadota bacterium</name>
    <dbReference type="NCBI Taxonomy" id="203437"/>
    <lineage>
        <taxon>Bacteria</taxon>
        <taxon>Pseudomonadati</taxon>
        <taxon>Gemmatimonadota</taxon>
        <taxon>environmental samples</taxon>
    </lineage>
</organism>
<name>A0A6J4M493_9BACT</name>
<feature type="region of interest" description="Disordered" evidence="1">
    <location>
        <begin position="313"/>
        <end position="347"/>
    </location>
</feature>
<reference evidence="2" key="1">
    <citation type="submission" date="2020-02" db="EMBL/GenBank/DDBJ databases">
        <authorList>
            <person name="Meier V. D."/>
        </authorList>
    </citation>
    <scope>NUCLEOTIDE SEQUENCE</scope>
    <source>
        <strain evidence="2">AVDCRST_MAG89</strain>
    </source>
</reference>
<protein>
    <submittedName>
        <fullName evidence="2">Uncharacterized protein</fullName>
    </submittedName>
</protein>
<sequence length="347" mass="36586">MVGSAGGTAVILRGHSVEWIGTRAGADRSEVHAASASGALTGMLTEPAAAGAVPGVIQDSRWLPYDVLADGAVHRLPEHFIPVGVNDAGQVAGLWWNEREGTRGAIWQAGKPVVVMQLGPDDPYPPFFPTAINNLGEVVGSLEHSSLAAVWSGGRLRELNFEAQVEGSGIHRRGVSMNDRGEVIGSRNGRPVVWTQNRVVELPLPPGATWGQARAINNLGQVVGSATVEERVPDRGPVMQAVLWENGAVRVLRPPRRAFDCTAHAINDAGAVLGACRMHPPGAPDGEDAVPFEVFLVWENGVARPLCTAFGPGSPNLDPRACDPASYAGTLREPGPGMTPVPDPPRR</sequence>
<dbReference type="AlphaFoldDB" id="A0A6J4M493"/>
<accession>A0A6J4M493</accession>
<feature type="compositionally biased region" description="Pro residues" evidence="1">
    <location>
        <begin position="337"/>
        <end position="347"/>
    </location>
</feature>
<dbReference type="EMBL" id="CADCTV010000594">
    <property type="protein sequence ID" value="CAA9345703.1"/>
    <property type="molecule type" value="Genomic_DNA"/>
</dbReference>
<evidence type="ECO:0000313" key="2">
    <source>
        <dbReference type="EMBL" id="CAA9345703.1"/>
    </source>
</evidence>
<proteinExistence type="predicted"/>